<organism evidence="1 2">
    <name type="scientific">Exiguobacterium indicum</name>
    <dbReference type="NCBI Taxonomy" id="296995"/>
    <lineage>
        <taxon>Bacteria</taxon>
        <taxon>Bacillati</taxon>
        <taxon>Bacillota</taxon>
        <taxon>Bacilli</taxon>
        <taxon>Bacillales</taxon>
        <taxon>Bacillales Family XII. Incertae Sedis</taxon>
        <taxon>Exiguobacterium</taxon>
    </lineage>
</organism>
<dbReference type="OrthoDB" id="47713at2"/>
<protein>
    <recommendedName>
        <fullName evidence="3">Transcription initiation factor TFIIIB</fullName>
    </recommendedName>
</protein>
<accession>A0A0V8GC48</accession>
<dbReference type="Proteomes" id="UP000053797">
    <property type="component" value="Unassembled WGS sequence"/>
</dbReference>
<evidence type="ECO:0000313" key="1">
    <source>
        <dbReference type="EMBL" id="KSU47738.1"/>
    </source>
</evidence>
<dbReference type="EMBL" id="LNQL01000007">
    <property type="protein sequence ID" value="KSU47738.1"/>
    <property type="molecule type" value="Genomic_DNA"/>
</dbReference>
<gene>
    <name evidence="1" type="ORF">AS033_15935</name>
</gene>
<evidence type="ECO:0008006" key="3">
    <source>
        <dbReference type="Google" id="ProtNLM"/>
    </source>
</evidence>
<dbReference type="AlphaFoldDB" id="A0A0V8GC48"/>
<evidence type="ECO:0000313" key="2">
    <source>
        <dbReference type="Proteomes" id="UP000053797"/>
    </source>
</evidence>
<reference evidence="1 2" key="1">
    <citation type="journal article" date="2015" name="Int. J. Syst. Evol. Microbiol.">
        <title>Exiguobacterium enclense sp. nov., isolated from sediment.</title>
        <authorList>
            <person name="Dastager S.G."/>
            <person name="Mawlankar R."/>
            <person name="Sonalkar V.V."/>
            <person name="Thorat M.N."/>
            <person name="Mual P."/>
            <person name="Verma A."/>
            <person name="Krishnamurthi S."/>
            <person name="Tang S.K."/>
            <person name="Li W.J."/>
        </authorList>
    </citation>
    <scope>NUCLEOTIDE SEQUENCE [LARGE SCALE GENOMIC DNA]</scope>
    <source>
        <strain evidence="1 2">NIO-1109</strain>
    </source>
</reference>
<proteinExistence type="predicted"/>
<dbReference type="RefSeq" id="WP_058266086.1">
    <property type="nucleotide sequence ID" value="NZ_FMYN01000007.1"/>
</dbReference>
<sequence>MENKICASCGSTNFQEATDYIPLKPSKGSLQGAHKVFSFCMDCGIVDSIRIENTEIFQNKD</sequence>
<comment type="caution">
    <text evidence="1">The sequence shown here is derived from an EMBL/GenBank/DDBJ whole genome shotgun (WGS) entry which is preliminary data.</text>
</comment>
<name>A0A0V8GC48_9BACL</name>